<proteinExistence type="inferred from homology"/>
<evidence type="ECO:0000256" key="7">
    <source>
        <dbReference type="ARBA" id="ARBA00023180"/>
    </source>
</evidence>
<dbReference type="Pfam" id="PF20985">
    <property type="entry name" value="Legum_prodom"/>
    <property type="match status" value="2"/>
</dbReference>
<gene>
    <name evidence="10" type="ORF">L484_013835</name>
</gene>
<dbReference type="Gene3D" id="1.10.132.130">
    <property type="match status" value="2"/>
</dbReference>
<dbReference type="PANTHER" id="PTHR12000">
    <property type="entry name" value="HEMOGLOBINASE FAMILY MEMBER"/>
    <property type="match status" value="1"/>
</dbReference>
<reference evidence="11" key="1">
    <citation type="submission" date="2013-01" db="EMBL/GenBank/DDBJ databases">
        <title>Draft Genome Sequence of a Mulberry Tree, Morus notabilis C.K. Schneid.</title>
        <authorList>
            <person name="He N."/>
            <person name="Zhao S."/>
        </authorList>
    </citation>
    <scope>NUCLEOTIDE SEQUENCE</scope>
</reference>
<feature type="active site" evidence="8">
    <location>
        <position position="632"/>
    </location>
</feature>
<feature type="domain" description="Legumain prodomain" evidence="9">
    <location>
        <begin position="833"/>
        <end position="929"/>
    </location>
</feature>
<comment type="similarity">
    <text evidence="1">Belongs to the peptidase C13 family.</text>
</comment>
<dbReference type="FunFam" id="3.40.50.1460:FF:000005">
    <property type="entry name" value="Vacuolar-processing enzyme beta-isozyme"/>
    <property type="match status" value="2"/>
</dbReference>
<feature type="domain" description="Legumain prodomain" evidence="9">
    <location>
        <begin position="388"/>
        <end position="480"/>
    </location>
</feature>
<accession>W9SIR3</accession>
<evidence type="ECO:0000256" key="5">
    <source>
        <dbReference type="ARBA" id="ARBA00022807"/>
    </source>
</evidence>
<evidence type="ECO:0000259" key="9">
    <source>
        <dbReference type="Pfam" id="PF20985"/>
    </source>
</evidence>
<dbReference type="GO" id="GO:0051603">
    <property type="term" value="P:proteolysis involved in protein catabolic process"/>
    <property type="evidence" value="ECO:0007669"/>
    <property type="project" value="InterPro"/>
</dbReference>
<organism evidence="10 11">
    <name type="scientific">Morus notabilis</name>
    <dbReference type="NCBI Taxonomy" id="981085"/>
    <lineage>
        <taxon>Eukaryota</taxon>
        <taxon>Viridiplantae</taxon>
        <taxon>Streptophyta</taxon>
        <taxon>Embryophyta</taxon>
        <taxon>Tracheophyta</taxon>
        <taxon>Spermatophyta</taxon>
        <taxon>Magnoliopsida</taxon>
        <taxon>eudicotyledons</taxon>
        <taxon>Gunneridae</taxon>
        <taxon>Pentapetalae</taxon>
        <taxon>rosids</taxon>
        <taxon>fabids</taxon>
        <taxon>Rosales</taxon>
        <taxon>Moraceae</taxon>
        <taxon>Moreae</taxon>
        <taxon>Morus</taxon>
    </lineage>
</organism>
<dbReference type="InterPro" id="IPR048501">
    <property type="entry name" value="Legum_prodom"/>
</dbReference>
<dbReference type="GO" id="GO:0006624">
    <property type="term" value="P:vacuolar protein processing"/>
    <property type="evidence" value="ECO:0007669"/>
    <property type="project" value="TreeGrafter"/>
</dbReference>
<dbReference type="CDD" id="cd21115">
    <property type="entry name" value="legumain_C"/>
    <property type="match status" value="2"/>
</dbReference>
<keyword evidence="5" id="KW-0788">Thiol protease</keyword>
<dbReference type="InterPro" id="IPR001096">
    <property type="entry name" value="Peptidase_C13"/>
</dbReference>
<keyword evidence="2" id="KW-0645">Protease</keyword>
<protein>
    <submittedName>
        <fullName evidence="10">Vacuolar-processing enzyme</fullName>
    </submittedName>
</protein>
<dbReference type="PIRSF" id="PIRSF500139">
    <property type="entry name" value="AE"/>
    <property type="match status" value="1"/>
</dbReference>
<dbReference type="PRINTS" id="PR00776">
    <property type="entry name" value="HEMOGLOBNASE"/>
</dbReference>
<dbReference type="AlphaFoldDB" id="W9SIR3"/>
<sequence>MPSSYGGGRCGGSIKLAALKSCLIISIWWLSSISRANASSKLGFADFIGGQRAAATLSSNGGTRWAVLVAGSSGWMNYRHQANVCHAYQILKKAGLKDENIVVFMYDDIAFSVNNPMPGVIINRPKGSDVYKGVPKDYTGDNATANNLYAVILGNKTALSGGSGKVVDSGPDDFIFIYYTDHGGPGVVEMAAGDPIYANDLVDVLKKKNSANSYKSMVFYLEACESGSMFDGLLPNNINIYATTSTNPKELGWAIYCPGDHGSMSKEYDTCLGDLFSVSWMEDCDKEDLREETLEQQYEVVRKRTGEGDGLNRSSNVMQYGDTSFTGNLLSAYMGNNPKNSSTAIDELDSSTPLGSSVSQRDADLLHFWHKFNMAPTGSREKLEAEDKLFAEISHRKKVDHNINQIGKLLLGYENNAKVLKNVRPSGQPLVDDWDCLKNLVRTYERYCGSLSTYGMKYTRDFANMCNVGVNNYQMVVATVHTSNSSRLQHSPLFANFLGGDKGTLDDIATNGTRWAVLVAGSTEWWNYRHQADVCHAYQILKKAGLKDENIIVFMYDDIAYNKENPMPGVIINKPNGTDVYNGVPKDYTGENATTHNLFSVLLGNKTALTGGSGKVLDTSPDDYVFIYYTDHGGPGVVEMPDKPLYADELNKVLKYKHKANGYKNMVFYLEACESGSMFEGLLPTNINIYVTTASNATEDSWAEYCPDYGAPATFDTCLGDLYSISWLEDCDAKDLRSETLQQQYEAVRDRTLKGTAFNGSSHVMQYGDLSLSVNFLSSYMGSNPPSSSHESSATDALSPYVKVPQRDADLLHFQHKVRKSAAGSSENLEAQKKLRDEVARREHIDYSINHVGNLLFGSENGSKMLSYVRAAGQPLVDDWDCLKTLVSAYEKYCGSLSTYGLKYMRHVANLCNAGVTADQMVAASIKTCS</sequence>
<dbReference type="InterPro" id="IPR043577">
    <property type="entry name" value="AE"/>
</dbReference>
<name>W9SIR3_9ROSA</name>
<dbReference type="EMBL" id="KE346342">
    <property type="protein sequence ID" value="EXC33638.1"/>
    <property type="molecule type" value="Genomic_DNA"/>
</dbReference>
<keyword evidence="3" id="KW-0732">Signal</keyword>
<keyword evidence="4" id="KW-0378">Hydrolase</keyword>
<dbReference type="Proteomes" id="UP000030645">
    <property type="component" value="Unassembled WGS sequence"/>
</dbReference>
<dbReference type="FunFam" id="1.10.132.130:FF:000001">
    <property type="entry name" value="Vacuolar-processing enzyme beta-isozyme"/>
    <property type="match status" value="2"/>
</dbReference>
<dbReference type="InterPro" id="IPR046427">
    <property type="entry name" value="Legumain_prodom_sf"/>
</dbReference>
<keyword evidence="11" id="KW-1185">Reference proteome</keyword>
<dbReference type="STRING" id="981085.W9SIR3"/>
<keyword evidence="6" id="KW-1015">Disulfide bond</keyword>
<dbReference type="Pfam" id="PF01650">
    <property type="entry name" value="Peptidase_C13"/>
    <property type="match status" value="2"/>
</dbReference>
<dbReference type="PANTHER" id="PTHR12000:SF50">
    <property type="entry name" value="VACUOLAR-PROCESSING ENZYME GAMMA-ISOZYME"/>
    <property type="match status" value="1"/>
</dbReference>
<evidence type="ECO:0000256" key="8">
    <source>
        <dbReference type="PIRSR" id="PIRSR019663-1"/>
    </source>
</evidence>
<dbReference type="Gene3D" id="3.40.50.1460">
    <property type="match status" value="2"/>
</dbReference>
<evidence type="ECO:0000256" key="6">
    <source>
        <dbReference type="ARBA" id="ARBA00023157"/>
    </source>
</evidence>
<feature type="active site" description="Nucleophile" evidence="8">
    <location>
        <position position="673"/>
    </location>
</feature>
<evidence type="ECO:0000256" key="1">
    <source>
        <dbReference type="ARBA" id="ARBA00009941"/>
    </source>
</evidence>
<evidence type="ECO:0000256" key="4">
    <source>
        <dbReference type="ARBA" id="ARBA00022801"/>
    </source>
</evidence>
<dbReference type="GO" id="GO:0004197">
    <property type="term" value="F:cysteine-type endopeptidase activity"/>
    <property type="evidence" value="ECO:0007669"/>
    <property type="project" value="InterPro"/>
</dbReference>
<dbReference type="eggNOG" id="KOG1348">
    <property type="taxonomic scope" value="Eukaryota"/>
</dbReference>
<evidence type="ECO:0000313" key="11">
    <source>
        <dbReference type="Proteomes" id="UP000030645"/>
    </source>
</evidence>
<evidence type="ECO:0000256" key="2">
    <source>
        <dbReference type="ARBA" id="ARBA00022670"/>
    </source>
</evidence>
<dbReference type="PIRSF" id="PIRSF019663">
    <property type="entry name" value="Legumain"/>
    <property type="match status" value="1"/>
</dbReference>
<evidence type="ECO:0000256" key="3">
    <source>
        <dbReference type="ARBA" id="ARBA00022729"/>
    </source>
</evidence>
<dbReference type="GO" id="GO:0005773">
    <property type="term" value="C:vacuole"/>
    <property type="evidence" value="ECO:0007669"/>
    <property type="project" value="GOC"/>
</dbReference>
<keyword evidence="7" id="KW-0325">Glycoprotein</keyword>
<evidence type="ECO:0000313" key="10">
    <source>
        <dbReference type="EMBL" id="EXC33638.1"/>
    </source>
</evidence>